<dbReference type="OrthoDB" id="2991331at2"/>
<sequence>MNAGWPKSYFEQLNAYLQWQTDQIVRLEQKVREMSKEIEQLKQQRAIRVDRIEYKFDQLKVETLEGTLNIGLSPTGGDKTIEDLAVNGNAVGAADGAEQPEMYARVERRVFQYLDEECSADIQSLERERDFHLSEDYRDFMIQDIRGQMEGRIWHYLKTTQRAAAGESEADQEELVFGRVKRDVLAAVEKHLDDKRKS</sequence>
<dbReference type="AlphaFoldDB" id="A0A4Q9DL70"/>
<organism evidence="2 3">
    <name type="scientific">Paenibacillus thalictri</name>
    <dbReference type="NCBI Taxonomy" id="2527873"/>
    <lineage>
        <taxon>Bacteria</taxon>
        <taxon>Bacillati</taxon>
        <taxon>Bacillota</taxon>
        <taxon>Bacilli</taxon>
        <taxon>Bacillales</taxon>
        <taxon>Paenibacillaceae</taxon>
        <taxon>Paenibacillus</taxon>
    </lineage>
</organism>
<keyword evidence="1" id="KW-0175">Coiled coil</keyword>
<protein>
    <submittedName>
        <fullName evidence="2">Spore gernimation protein GerPC</fullName>
    </submittedName>
</protein>
<gene>
    <name evidence="2" type="ORF">EYB31_27925</name>
</gene>
<dbReference type="InterPro" id="IPR019673">
    <property type="entry name" value="Spore_germination_GerPC"/>
</dbReference>
<dbReference type="Pfam" id="PF10737">
    <property type="entry name" value="GerPC"/>
    <property type="match status" value="1"/>
</dbReference>
<name>A0A4Q9DL70_9BACL</name>
<dbReference type="EMBL" id="SIRE01000022">
    <property type="protein sequence ID" value="TBL73058.1"/>
    <property type="molecule type" value="Genomic_DNA"/>
</dbReference>
<evidence type="ECO:0000313" key="2">
    <source>
        <dbReference type="EMBL" id="TBL73058.1"/>
    </source>
</evidence>
<evidence type="ECO:0000256" key="1">
    <source>
        <dbReference type="SAM" id="Coils"/>
    </source>
</evidence>
<keyword evidence="3" id="KW-1185">Reference proteome</keyword>
<feature type="coiled-coil region" evidence="1">
    <location>
        <begin position="17"/>
        <end position="44"/>
    </location>
</feature>
<dbReference type="Proteomes" id="UP000293142">
    <property type="component" value="Unassembled WGS sequence"/>
</dbReference>
<reference evidence="2 3" key="1">
    <citation type="submission" date="2019-02" db="EMBL/GenBank/DDBJ databases">
        <title>Paenibacillus sp. nov., isolated from surface-sterilized tissue of Thalictrum simplex L.</title>
        <authorList>
            <person name="Tuo L."/>
        </authorList>
    </citation>
    <scope>NUCLEOTIDE SEQUENCE [LARGE SCALE GENOMIC DNA]</scope>
    <source>
        <strain evidence="2 3">N2SHLJ1</strain>
    </source>
</reference>
<proteinExistence type="predicted"/>
<evidence type="ECO:0000313" key="3">
    <source>
        <dbReference type="Proteomes" id="UP000293142"/>
    </source>
</evidence>
<dbReference type="RefSeq" id="WP_131016775.1">
    <property type="nucleotide sequence ID" value="NZ_SIRE01000022.1"/>
</dbReference>
<accession>A0A4Q9DL70</accession>
<comment type="caution">
    <text evidence="2">The sequence shown here is derived from an EMBL/GenBank/DDBJ whole genome shotgun (WGS) entry which is preliminary data.</text>
</comment>